<feature type="domain" description="PIN" evidence="1">
    <location>
        <begin position="3"/>
        <end position="116"/>
    </location>
</feature>
<dbReference type="EMBL" id="FP929044">
    <property type="protein sequence ID" value="CBK95837.1"/>
    <property type="molecule type" value="Genomic_DNA"/>
</dbReference>
<dbReference type="KEGG" id="esu:EUS_05470"/>
<dbReference type="SUPFAM" id="SSF88723">
    <property type="entry name" value="PIN domain-like"/>
    <property type="match status" value="1"/>
</dbReference>
<gene>
    <name evidence="2" type="ORF">EUS_05470</name>
</gene>
<dbReference type="Pfam" id="PF13470">
    <property type="entry name" value="PIN_3"/>
    <property type="match status" value="1"/>
</dbReference>
<evidence type="ECO:0000313" key="3">
    <source>
        <dbReference type="Proteomes" id="UP000008803"/>
    </source>
</evidence>
<accession>D4JRW8</accession>
<dbReference type="InterPro" id="IPR029060">
    <property type="entry name" value="PIN-like_dom_sf"/>
</dbReference>
<reference evidence="2 3" key="2">
    <citation type="submission" date="2010-03" db="EMBL/GenBank/DDBJ databases">
        <authorList>
            <person name="Pajon A."/>
        </authorList>
    </citation>
    <scope>NUCLEOTIDE SEQUENCE [LARGE SCALE GENOMIC DNA]</scope>
    <source>
        <strain evidence="2 3">70/3</strain>
    </source>
</reference>
<dbReference type="InterPro" id="IPR002716">
    <property type="entry name" value="PIN_dom"/>
</dbReference>
<dbReference type="BioCyc" id="ESIR657319:G136K-463-MONOMER"/>
<sequence length="140" mass="15611">MTAVIDTCVIIDALQSREPFSADAQKLFLAVSNRQFDGILTAKSITDIFYILRRSLHNDALTKECIHKLFVLFDIADTFAVDCQIALGAQTKDYEDAVMIETAKRIGADCIITRNLKDYTAVGIPVYSPADFLSRLTENE</sequence>
<proteinExistence type="predicted"/>
<name>D4JRW8_9FIRM</name>
<dbReference type="Proteomes" id="UP000008803">
    <property type="component" value="Chromosome"/>
</dbReference>
<dbReference type="PATRIC" id="fig|657319.3.peg.771"/>
<evidence type="ECO:0000259" key="1">
    <source>
        <dbReference type="Pfam" id="PF13470"/>
    </source>
</evidence>
<dbReference type="HOGENOM" id="CLU_124456_3_0_9"/>
<reference evidence="2 3" key="1">
    <citation type="submission" date="2010-03" db="EMBL/GenBank/DDBJ databases">
        <title>The genome sequence of Eubacterium siraeum 70/3.</title>
        <authorList>
            <consortium name="metaHIT consortium -- http://www.metahit.eu/"/>
            <person name="Pajon A."/>
            <person name="Turner K."/>
            <person name="Parkhill J."/>
            <person name="Duncan S."/>
            <person name="Flint H."/>
        </authorList>
    </citation>
    <scope>NUCLEOTIDE SEQUENCE [LARGE SCALE GENOMIC DNA]</scope>
    <source>
        <strain evidence="2 3">70/3</strain>
    </source>
</reference>
<protein>
    <submittedName>
        <fullName evidence="2">PIN domain</fullName>
    </submittedName>
</protein>
<evidence type="ECO:0000313" key="2">
    <source>
        <dbReference type="EMBL" id="CBK95837.1"/>
    </source>
</evidence>
<dbReference type="Gene3D" id="3.40.50.1010">
    <property type="entry name" value="5'-nuclease"/>
    <property type="match status" value="1"/>
</dbReference>
<organism evidence="2 3">
    <name type="scientific">[Eubacterium] siraeum 70/3</name>
    <dbReference type="NCBI Taxonomy" id="657319"/>
    <lineage>
        <taxon>Bacteria</taxon>
        <taxon>Bacillati</taxon>
        <taxon>Bacillota</taxon>
        <taxon>Clostridia</taxon>
        <taxon>Eubacteriales</taxon>
        <taxon>Oscillospiraceae</taxon>
        <taxon>Oscillospiraceae incertae sedis</taxon>
    </lineage>
</organism>
<dbReference type="AlphaFoldDB" id="D4JRW8"/>
<dbReference type="CDD" id="cd09854">
    <property type="entry name" value="PIN_VapC-like"/>
    <property type="match status" value="1"/>
</dbReference>